<organism evidence="2 3">
    <name type="scientific">Desmophyllum pertusum</name>
    <dbReference type="NCBI Taxonomy" id="174260"/>
    <lineage>
        <taxon>Eukaryota</taxon>
        <taxon>Metazoa</taxon>
        <taxon>Cnidaria</taxon>
        <taxon>Anthozoa</taxon>
        <taxon>Hexacorallia</taxon>
        <taxon>Scleractinia</taxon>
        <taxon>Caryophylliina</taxon>
        <taxon>Caryophylliidae</taxon>
        <taxon>Desmophyllum</taxon>
    </lineage>
</organism>
<feature type="compositionally biased region" description="Basic and acidic residues" evidence="1">
    <location>
        <begin position="12"/>
        <end position="24"/>
    </location>
</feature>
<dbReference type="EMBL" id="MU826837">
    <property type="protein sequence ID" value="KAJ7372379.1"/>
    <property type="molecule type" value="Genomic_DNA"/>
</dbReference>
<name>A0A9W9Z128_9CNID</name>
<keyword evidence="3" id="KW-1185">Reference proteome</keyword>
<evidence type="ECO:0000313" key="3">
    <source>
        <dbReference type="Proteomes" id="UP001163046"/>
    </source>
</evidence>
<accession>A0A9W9Z128</accession>
<protein>
    <submittedName>
        <fullName evidence="2">Uncharacterized protein</fullName>
    </submittedName>
</protein>
<gene>
    <name evidence="2" type="ORF">OS493_019829</name>
</gene>
<evidence type="ECO:0000256" key="1">
    <source>
        <dbReference type="SAM" id="MobiDB-lite"/>
    </source>
</evidence>
<sequence>MQFADFCSAGSDVKKPDIKKDLKSGPDPTQLSICITRTKRGGDAFVVTGKGESIMDGAVLAVDSYSESKTFLNRLVHLSAEAQIKKLNLLSPTLMLSLV</sequence>
<evidence type="ECO:0000313" key="2">
    <source>
        <dbReference type="EMBL" id="KAJ7372379.1"/>
    </source>
</evidence>
<comment type="caution">
    <text evidence="2">The sequence shown here is derived from an EMBL/GenBank/DDBJ whole genome shotgun (WGS) entry which is preliminary data.</text>
</comment>
<dbReference type="AlphaFoldDB" id="A0A9W9Z128"/>
<reference evidence="2" key="1">
    <citation type="submission" date="2023-01" db="EMBL/GenBank/DDBJ databases">
        <title>Genome assembly of the deep-sea coral Lophelia pertusa.</title>
        <authorList>
            <person name="Herrera S."/>
            <person name="Cordes E."/>
        </authorList>
    </citation>
    <scope>NUCLEOTIDE SEQUENCE</scope>
    <source>
        <strain evidence="2">USNM1676648</strain>
        <tissue evidence="2">Polyp</tissue>
    </source>
</reference>
<dbReference type="Proteomes" id="UP001163046">
    <property type="component" value="Unassembled WGS sequence"/>
</dbReference>
<proteinExistence type="predicted"/>
<feature type="region of interest" description="Disordered" evidence="1">
    <location>
        <begin position="1"/>
        <end position="26"/>
    </location>
</feature>